<keyword evidence="3" id="KW-0804">Transcription</keyword>
<dbReference type="RefSeq" id="WP_137640434.1">
    <property type="nucleotide sequence ID" value="NZ_BJDK01000020.1"/>
</dbReference>
<organism evidence="5 6">
    <name type="scientific">Lactiplantibacillus dongliensis</name>
    <dbReference type="NCBI Taxonomy" id="2559919"/>
    <lineage>
        <taxon>Bacteria</taxon>
        <taxon>Bacillati</taxon>
        <taxon>Bacillota</taxon>
        <taxon>Bacilli</taxon>
        <taxon>Lactobacillales</taxon>
        <taxon>Lactobacillaceae</taxon>
        <taxon>Lactiplantibacillus</taxon>
    </lineage>
</organism>
<feature type="domain" description="HTH arsR-type" evidence="4">
    <location>
        <begin position="6"/>
        <end position="102"/>
    </location>
</feature>
<dbReference type="InterPro" id="IPR036388">
    <property type="entry name" value="WH-like_DNA-bd_sf"/>
</dbReference>
<dbReference type="Proteomes" id="UP001596253">
    <property type="component" value="Unassembled WGS sequence"/>
</dbReference>
<keyword evidence="1" id="KW-0805">Transcription regulation</keyword>
<evidence type="ECO:0000259" key="4">
    <source>
        <dbReference type="PROSITE" id="PS50987"/>
    </source>
</evidence>
<dbReference type="SMART" id="SM00418">
    <property type="entry name" value="HTH_ARSR"/>
    <property type="match status" value="1"/>
</dbReference>
<name>A0ABW1R7C7_9LACO</name>
<evidence type="ECO:0000313" key="6">
    <source>
        <dbReference type="Proteomes" id="UP001596253"/>
    </source>
</evidence>
<dbReference type="InterPro" id="IPR001845">
    <property type="entry name" value="HTH_ArsR_DNA-bd_dom"/>
</dbReference>
<comment type="caution">
    <text evidence="5">The sequence shown here is derived from an EMBL/GenBank/DDBJ whole genome shotgun (WGS) entry which is preliminary data.</text>
</comment>
<dbReference type="Gene3D" id="1.10.10.10">
    <property type="entry name" value="Winged helix-like DNA-binding domain superfamily/Winged helix DNA-binding domain"/>
    <property type="match status" value="1"/>
</dbReference>
<dbReference type="PANTHER" id="PTHR43132">
    <property type="entry name" value="ARSENICAL RESISTANCE OPERON REPRESSOR ARSR-RELATED"/>
    <property type="match status" value="1"/>
</dbReference>
<dbReference type="CDD" id="cd00090">
    <property type="entry name" value="HTH_ARSR"/>
    <property type="match status" value="1"/>
</dbReference>
<keyword evidence="6" id="KW-1185">Reference proteome</keyword>
<evidence type="ECO:0000256" key="2">
    <source>
        <dbReference type="ARBA" id="ARBA00023125"/>
    </source>
</evidence>
<evidence type="ECO:0000313" key="5">
    <source>
        <dbReference type="EMBL" id="MFC6165798.1"/>
    </source>
</evidence>
<proteinExistence type="predicted"/>
<dbReference type="PROSITE" id="PS50987">
    <property type="entry name" value="HTH_ARSR_2"/>
    <property type="match status" value="1"/>
</dbReference>
<evidence type="ECO:0000256" key="1">
    <source>
        <dbReference type="ARBA" id="ARBA00023015"/>
    </source>
</evidence>
<keyword evidence="2" id="KW-0238">DNA-binding</keyword>
<dbReference type="InterPro" id="IPR036390">
    <property type="entry name" value="WH_DNA-bd_sf"/>
</dbReference>
<accession>A0ABW1R7C7</accession>
<evidence type="ECO:0000256" key="3">
    <source>
        <dbReference type="ARBA" id="ARBA00023163"/>
    </source>
</evidence>
<dbReference type="PANTHER" id="PTHR43132:SF6">
    <property type="entry name" value="HTH-TYPE TRANSCRIPTIONAL REPRESSOR CZRA"/>
    <property type="match status" value="1"/>
</dbReference>
<gene>
    <name evidence="5" type="ORF">ACFP3T_14095</name>
</gene>
<dbReference type="NCBIfam" id="NF033788">
    <property type="entry name" value="HTH_metalloreg"/>
    <property type="match status" value="1"/>
</dbReference>
<protein>
    <submittedName>
        <fullName evidence="5">ArsR/SmtB family transcription factor</fullName>
    </submittedName>
</protein>
<dbReference type="InterPro" id="IPR011991">
    <property type="entry name" value="ArsR-like_HTH"/>
</dbReference>
<reference evidence="6" key="1">
    <citation type="journal article" date="2019" name="Int. J. Syst. Evol. Microbiol.">
        <title>The Global Catalogue of Microorganisms (GCM) 10K type strain sequencing project: providing services to taxonomists for standard genome sequencing and annotation.</title>
        <authorList>
            <consortium name="The Broad Institute Genomics Platform"/>
            <consortium name="The Broad Institute Genome Sequencing Center for Infectious Disease"/>
            <person name="Wu L."/>
            <person name="Ma J."/>
        </authorList>
    </citation>
    <scope>NUCLEOTIDE SEQUENCE [LARGE SCALE GENOMIC DNA]</scope>
    <source>
        <strain evidence="6">CCM 8932</strain>
    </source>
</reference>
<dbReference type="InterPro" id="IPR051011">
    <property type="entry name" value="Metal_resp_trans_reg"/>
</dbReference>
<sequence length="110" mass="12040">MANYQKSEAALAASAQLIGIFAEKIRRQIIIALGNSGDGLNVTDITALVNISRPAVSHHLRLMREAGVIEMRSNGVEHIYYLTLTAPLKQLQMTFDALAADYQPVTKQSD</sequence>
<dbReference type="PRINTS" id="PR00778">
    <property type="entry name" value="HTHARSR"/>
</dbReference>
<dbReference type="Pfam" id="PF01022">
    <property type="entry name" value="HTH_5"/>
    <property type="match status" value="1"/>
</dbReference>
<dbReference type="EMBL" id="JBHSSD010000060">
    <property type="protein sequence ID" value="MFC6165798.1"/>
    <property type="molecule type" value="Genomic_DNA"/>
</dbReference>
<dbReference type="SUPFAM" id="SSF46785">
    <property type="entry name" value="Winged helix' DNA-binding domain"/>
    <property type="match status" value="1"/>
</dbReference>